<dbReference type="GO" id="GO:0006508">
    <property type="term" value="P:proteolysis"/>
    <property type="evidence" value="ECO:0007669"/>
    <property type="project" value="UniProtKB-KW"/>
</dbReference>
<evidence type="ECO:0000313" key="8">
    <source>
        <dbReference type="EMBL" id="RYN71448.1"/>
    </source>
</evidence>
<feature type="region of interest" description="Disordered" evidence="6">
    <location>
        <begin position="217"/>
        <end position="247"/>
    </location>
</feature>
<dbReference type="Pfam" id="PF02902">
    <property type="entry name" value="Peptidase_C48"/>
    <property type="match status" value="1"/>
</dbReference>
<feature type="compositionally biased region" description="Polar residues" evidence="6">
    <location>
        <begin position="451"/>
        <end position="463"/>
    </location>
</feature>
<dbReference type="EMBL" id="PDXD01000032">
    <property type="protein sequence ID" value="RYN71448.1"/>
    <property type="molecule type" value="Genomic_DNA"/>
</dbReference>
<feature type="compositionally biased region" description="Basic and acidic residues" evidence="6">
    <location>
        <begin position="279"/>
        <end position="288"/>
    </location>
</feature>
<feature type="compositionally biased region" description="Polar residues" evidence="6">
    <location>
        <begin position="1213"/>
        <end position="1224"/>
    </location>
</feature>
<dbReference type="Gene3D" id="3.40.395.10">
    <property type="entry name" value="Adenoviral Proteinase, Chain A"/>
    <property type="match status" value="1"/>
</dbReference>
<feature type="compositionally biased region" description="Basic residues" evidence="6">
    <location>
        <begin position="418"/>
        <end position="428"/>
    </location>
</feature>
<dbReference type="VEuPathDB" id="FungiDB:CC77DRAFT_975455"/>
<feature type="region of interest" description="Disordered" evidence="6">
    <location>
        <begin position="417"/>
        <end position="468"/>
    </location>
</feature>
<feature type="compositionally biased region" description="Basic and acidic residues" evidence="6">
    <location>
        <begin position="1271"/>
        <end position="1290"/>
    </location>
</feature>
<dbReference type="GO" id="GO:0005737">
    <property type="term" value="C:cytoplasm"/>
    <property type="evidence" value="ECO:0007669"/>
    <property type="project" value="TreeGrafter"/>
</dbReference>
<dbReference type="InterPro" id="IPR003653">
    <property type="entry name" value="Peptidase_C48_C"/>
</dbReference>
<feature type="compositionally biased region" description="Basic and acidic residues" evidence="6">
    <location>
        <begin position="121"/>
        <end position="133"/>
    </location>
</feature>
<evidence type="ECO:0000259" key="7">
    <source>
        <dbReference type="PROSITE" id="PS50600"/>
    </source>
</evidence>
<evidence type="ECO:0000256" key="2">
    <source>
        <dbReference type="ARBA" id="ARBA00022553"/>
    </source>
</evidence>
<feature type="compositionally biased region" description="Basic and acidic residues" evidence="6">
    <location>
        <begin position="1109"/>
        <end position="1124"/>
    </location>
</feature>
<dbReference type="InterPro" id="IPR051947">
    <property type="entry name" value="Sentrin-specific_protease"/>
</dbReference>
<feature type="region of interest" description="Disordered" evidence="6">
    <location>
        <begin position="268"/>
        <end position="352"/>
    </location>
</feature>
<evidence type="ECO:0000256" key="5">
    <source>
        <dbReference type="ARBA" id="ARBA00022801"/>
    </source>
</evidence>
<accession>A0A4Q4N7V0</accession>
<feature type="compositionally biased region" description="Low complexity" evidence="6">
    <location>
        <begin position="647"/>
        <end position="660"/>
    </location>
</feature>
<feature type="region of interest" description="Disordered" evidence="6">
    <location>
        <begin position="607"/>
        <end position="668"/>
    </location>
</feature>
<sequence length="1455" mass="161443">MFTNFFNGIRAAAGSSFGSTNEDVRAPFFAGCTAVSDSPAATIYLQSIPSAPQANAMSLQTNDAVAESPSGTNLPPNPYSRDSPPAPETSRIIVDLSSPTNRPSRPAHKESHLEKHRSRLQKSEKSEDEKRLVGDYTKPADAVDLPDPRSYLPLTKRTMTSKPGSNSGFRPLDTMNTGPNVPSRKPTTYGKKDRPPPPLIGQVHGAGQLAYLQHREERVSATPSRRLSSRDGHESLSGGATPGKRRKINHVITLDDDDDDEVLEVSHPVHTTNLGTLEDQMRPVRSEQPRMSIGSGSTISDFRPLQSKSEFREVDSFLKSSQRKPRNLSSNAPKGDLRHSPFGGGALSNSPGARANRQVILQDFQQGETKQSPTRRASSEHKLGPVTSRFFPNARINESTSEQMEQQPANVESAYLRTQHRSAPKRAKTATDSYSADELAITPPKPGSKSPFKQKQKQTGNSRVKTDASGKVIEESWPLLFARSSDFEGKGSRSEDGHATLVLKSKKDEGLRVQTWEPVDGCYETYIIILSKDINKVLADDTSRVRLQGPRRHDGNSGIFDLEFASTPGFSHFLNDYARSMTLTRTYLVKTDDYMVELFKRPLQPKNDKIGTSAMVEDPTEQSKTLNRKGNDTSNTPLLDQLKRAADGTAASATSDVSTARMGSTRTSRARRLAPIHYVDDVPTRSDVPKYSVETGLGQPWTRSLEFGEGRQRAIVHFDDLPRLDEEEYMNDSLIDFYMIYLFKQLNVPADKVYFFNTYFFTKLTENSGRKSIDYKAVERWTSKTDIFSYDYIVVPINENQSHWYLAIICNVSKIERKPIVQDFDASQANEPQESNVSTSTTKPEAVTTQKIALSPDPPVVIPETQAEPSDEEPNLFDEAVLSLVDREDTGIEASDTFEVTQAGLARQDPGAGPSTVRPVDAVAKDAHQGILSHLQLATPPTKAKVKRKSVPKRDPDQPVVIVLDSLTGNSRSGAVRALKDWIIAEGDHKRGMKAVIKENGYYPKDTQIPMQDNWTDCGVYLLGYVEKFFQNPDDFKNKLLTGSMSAREDWPELKPSEMRHKMRQIIFDCYKKQEEDRKAQKKAKKGSATSKKSPAPTTQESGDQSRPNPEESQKEESKLEQSPHNRNVQPASLEVHSPVRLPPRLGSPFSLDTKRTASTPQSPQTIISKVSDSPPISTSPAKPTMITSRPEETPKRHPEVRIPSRTPKSHGSMRNGQTTSNGSPRPVKVLHQTGGALDTSSPKKRRRQVDDKNQVESPTAKRQFTRSPWRVRDGDATSERSTPRSREGSVPHAPIQIDDSQEVEVVSATHRQHVQATSIAQRKLSSHHPRSKQTLHPSPSLEEISRSSFNSEHPKHGQREGRPVDSALRTQMDEDDHPRKKVQRSTAPAPGEGNDPLERRDEEGSDSIERISQSTNQLQLDGINDGSVVRETPEPDEKGPVAQNGGSRQDPLLL</sequence>
<feature type="domain" description="Ubiquitin-like protease family profile" evidence="7">
    <location>
        <begin position="714"/>
        <end position="1029"/>
    </location>
</feature>
<feature type="region of interest" description="Disordered" evidence="6">
    <location>
        <begin position="825"/>
        <end position="873"/>
    </location>
</feature>
<feature type="compositionally biased region" description="Polar residues" evidence="6">
    <location>
        <begin position="366"/>
        <end position="376"/>
    </location>
</feature>
<keyword evidence="5" id="KW-0378">Hydrolase</keyword>
<comment type="similarity">
    <text evidence="1">Belongs to the peptidase C48 family.</text>
</comment>
<name>A0A4Q4N7V0_ALTAL</name>
<evidence type="ECO:0000256" key="6">
    <source>
        <dbReference type="SAM" id="MobiDB-lite"/>
    </source>
</evidence>
<reference evidence="9" key="1">
    <citation type="journal article" date="2019" name="bioRxiv">
        <title>Genomics, evolutionary history and diagnostics of the Alternaria alternata species group including apple and Asian pear pathotypes.</title>
        <authorList>
            <person name="Armitage A.D."/>
            <person name="Cockerton H.M."/>
            <person name="Sreenivasaprasad S."/>
            <person name="Woodhall J.W."/>
            <person name="Lane C.R."/>
            <person name="Harrison R.J."/>
            <person name="Clarkson J.P."/>
        </authorList>
    </citation>
    <scope>NUCLEOTIDE SEQUENCE [LARGE SCALE GENOMIC DNA]</scope>
    <source>
        <strain evidence="9">FERA 1177</strain>
    </source>
</reference>
<feature type="compositionally biased region" description="Basic and acidic residues" evidence="6">
    <location>
        <begin position="1353"/>
        <end position="1364"/>
    </location>
</feature>
<comment type="caution">
    <text evidence="8">The sequence shown here is derived from an EMBL/GenBank/DDBJ whole genome shotgun (WGS) entry which is preliminary data.</text>
</comment>
<protein>
    <recommendedName>
        <fullName evidence="7">Ubiquitin-like protease family profile domain-containing protein</fullName>
    </recommendedName>
</protein>
<feature type="compositionally biased region" description="Polar residues" evidence="6">
    <location>
        <begin position="1157"/>
        <end position="1188"/>
    </location>
</feature>
<feature type="region of interest" description="Disordered" evidence="6">
    <location>
        <begin position="366"/>
        <end position="391"/>
    </location>
</feature>
<evidence type="ECO:0000256" key="4">
    <source>
        <dbReference type="ARBA" id="ARBA00022786"/>
    </source>
</evidence>
<feature type="compositionally biased region" description="Polar residues" evidence="6">
    <location>
        <begin position="1411"/>
        <end position="1420"/>
    </location>
</feature>
<keyword evidence="2" id="KW-0597">Phosphoprotein</keyword>
<feature type="compositionally biased region" description="Polar residues" evidence="6">
    <location>
        <begin position="55"/>
        <end position="74"/>
    </location>
</feature>
<feature type="compositionally biased region" description="Polar residues" evidence="6">
    <location>
        <begin position="1256"/>
        <end position="1267"/>
    </location>
</feature>
<dbReference type="PANTHER" id="PTHR46896:SF3">
    <property type="entry name" value="FI06413P-RELATED"/>
    <property type="match status" value="1"/>
</dbReference>
<dbReference type="Proteomes" id="UP000291422">
    <property type="component" value="Unassembled WGS sequence"/>
</dbReference>
<feature type="region of interest" description="Disordered" evidence="6">
    <location>
        <begin position="1077"/>
        <end position="1455"/>
    </location>
</feature>
<evidence type="ECO:0000256" key="1">
    <source>
        <dbReference type="ARBA" id="ARBA00005234"/>
    </source>
</evidence>
<dbReference type="PANTHER" id="PTHR46896">
    <property type="entry name" value="SENTRIN-SPECIFIC PROTEASE"/>
    <property type="match status" value="1"/>
</dbReference>
<feature type="compositionally biased region" description="Polar residues" evidence="6">
    <location>
        <begin position="157"/>
        <end position="180"/>
    </location>
</feature>
<dbReference type="GO" id="GO:0005634">
    <property type="term" value="C:nucleus"/>
    <property type="evidence" value="ECO:0007669"/>
    <property type="project" value="TreeGrafter"/>
</dbReference>
<feature type="compositionally biased region" description="Basic residues" evidence="6">
    <location>
        <begin position="1325"/>
        <end position="1334"/>
    </location>
</feature>
<dbReference type="GO" id="GO:0016926">
    <property type="term" value="P:protein desumoylation"/>
    <property type="evidence" value="ECO:0007669"/>
    <property type="project" value="TreeGrafter"/>
</dbReference>
<feature type="region of interest" description="Disordered" evidence="6">
    <location>
        <begin position="55"/>
        <end position="199"/>
    </location>
</feature>
<keyword evidence="4" id="KW-0833">Ubl conjugation pathway</keyword>
<evidence type="ECO:0000256" key="3">
    <source>
        <dbReference type="ARBA" id="ARBA00022670"/>
    </source>
</evidence>
<dbReference type="InterPro" id="IPR038765">
    <property type="entry name" value="Papain-like_cys_pep_sf"/>
</dbReference>
<dbReference type="GO" id="GO:0070139">
    <property type="term" value="F:SUMO-specific endopeptidase activity"/>
    <property type="evidence" value="ECO:0007669"/>
    <property type="project" value="TreeGrafter"/>
</dbReference>
<gene>
    <name evidence="8" type="ORF">AA0117_g9456</name>
</gene>
<feature type="compositionally biased region" description="Polar residues" evidence="6">
    <location>
        <begin position="825"/>
        <end position="852"/>
    </location>
</feature>
<keyword evidence="3" id="KW-0645">Protease</keyword>
<organism evidence="8 9">
    <name type="scientific">Alternaria alternata</name>
    <name type="common">Alternaria rot fungus</name>
    <name type="synonym">Torula alternata</name>
    <dbReference type="NCBI Taxonomy" id="5599"/>
    <lineage>
        <taxon>Eukaryota</taxon>
        <taxon>Fungi</taxon>
        <taxon>Dikarya</taxon>
        <taxon>Ascomycota</taxon>
        <taxon>Pezizomycotina</taxon>
        <taxon>Dothideomycetes</taxon>
        <taxon>Pleosporomycetidae</taxon>
        <taxon>Pleosporales</taxon>
        <taxon>Pleosporineae</taxon>
        <taxon>Pleosporaceae</taxon>
        <taxon>Alternaria</taxon>
        <taxon>Alternaria sect. Alternaria</taxon>
        <taxon>Alternaria alternata complex</taxon>
    </lineage>
</organism>
<proteinExistence type="inferred from homology"/>
<dbReference type="SUPFAM" id="SSF54001">
    <property type="entry name" value="Cysteine proteinases"/>
    <property type="match status" value="1"/>
</dbReference>
<feature type="compositionally biased region" description="Basic and acidic residues" evidence="6">
    <location>
        <begin position="1190"/>
        <end position="1203"/>
    </location>
</feature>
<evidence type="ECO:0000313" key="9">
    <source>
        <dbReference type="Proteomes" id="UP000291422"/>
    </source>
</evidence>
<dbReference type="PROSITE" id="PS50600">
    <property type="entry name" value="ULP_PROTEASE"/>
    <property type="match status" value="1"/>
</dbReference>
<feature type="compositionally biased region" description="Polar residues" evidence="6">
    <location>
        <begin position="1096"/>
        <end position="1108"/>
    </location>
</feature>